<dbReference type="RefSeq" id="WP_027200167.1">
    <property type="nucleotide sequence ID" value="NZ_CP069450.1"/>
</dbReference>
<keyword evidence="4" id="KW-1185">Reference proteome</keyword>
<proteinExistence type="predicted"/>
<dbReference type="Proteomes" id="UP000654720">
    <property type="component" value="Chromosome"/>
</dbReference>
<dbReference type="PROSITE" id="PS00202">
    <property type="entry name" value="RUBREDOXIN"/>
    <property type="match status" value="1"/>
</dbReference>
<reference evidence="3 4" key="1">
    <citation type="submission" date="2021-02" db="EMBL/GenBank/DDBJ databases">
        <title>FDA dAtabase for Regulatory Grade micrObial Sequences (FDA-ARGOS): Supporting development and validation of Infectious Disease Dx tests.</title>
        <authorList>
            <person name="Carlson P."/>
            <person name="Fischbach M."/>
            <person name="Hastie J."/>
            <person name="Bilen M."/>
            <person name="Cheng A."/>
            <person name="Tallon L."/>
            <person name="Sadzewicz L."/>
            <person name="Zhao X."/>
            <person name="Boylan J."/>
            <person name="Ott S."/>
            <person name="Bowen H."/>
            <person name="Vavikolanu K."/>
            <person name="Mehta A."/>
            <person name="Aluvathingal J."/>
            <person name="Nadendla S."/>
            <person name="Yan Y."/>
            <person name="Sichtig H."/>
        </authorList>
    </citation>
    <scope>NUCLEOTIDE SEQUENCE [LARGE SCALE GENOMIC DNA]</scope>
    <source>
        <strain evidence="3 4">FDAARGOS_1229</strain>
    </source>
</reference>
<dbReference type="Gene3D" id="3.40.960.10">
    <property type="entry name" value="VSR Endonuclease"/>
    <property type="match status" value="1"/>
</dbReference>
<evidence type="ECO:0000313" key="3">
    <source>
        <dbReference type="EMBL" id="QRO48533.1"/>
    </source>
</evidence>
<dbReference type="EMBL" id="CP069450">
    <property type="protein sequence ID" value="QRO48533.1"/>
    <property type="molecule type" value="Genomic_DNA"/>
</dbReference>
<evidence type="ECO:0000259" key="2">
    <source>
        <dbReference type="Pfam" id="PF14311"/>
    </source>
</evidence>
<dbReference type="InterPro" id="IPR018527">
    <property type="entry name" value="Rubredoxin_Fe_BS"/>
</dbReference>
<feature type="domain" description="Treble clef zinc finger" evidence="2">
    <location>
        <begin position="380"/>
        <end position="433"/>
    </location>
</feature>
<feature type="domain" description="Treble clef zinc finger" evidence="2">
    <location>
        <begin position="11"/>
        <end position="72"/>
    </location>
</feature>
<feature type="domain" description="Treble clef zinc finger" evidence="2">
    <location>
        <begin position="160"/>
        <end position="214"/>
    </location>
</feature>
<dbReference type="InterPro" id="IPR025487">
    <property type="entry name" value="DUF4379"/>
</dbReference>
<keyword evidence="1" id="KW-0479">Metal-binding</keyword>
<dbReference type="Pfam" id="PF14311">
    <property type="entry name" value="DUF4379"/>
    <property type="match status" value="6"/>
</dbReference>
<gene>
    <name evidence="3" type="ORF">I6J59_11230</name>
</gene>
<feature type="domain" description="Treble clef zinc finger" evidence="2">
    <location>
        <begin position="92"/>
        <end position="144"/>
    </location>
</feature>
<dbReference type="PANTHER" id="PTHR37317:SF1">
    <property type="entry name" value="ZINC-RIBBON DOMAIN-CONTAINING PROTEIN-RELATED"/>
    <property type="match status" value="1"/>
</dbReference>
<dbReference type="PANTHER" id="PTHR37317">
    <property type="entry name" value="BLR8090 PROTEIN"/>
    <property type="match status" value="1"/>
</dbReference>
<evidence type="ECO:0000313" key="4">
    <source>
        <dbReference type="Proteomes" id="UP000654720"/>
    </source>
</evidence>
<organism evidence="3 4">
    <name type="scientific">Butyricimonas virosa</name>
    <dbReference type="NCBI Taxonomy" id="544645"/>
    <lineage>
        <taxon>Bacteria</taxon>
        <taxon>Pseudomonadati</taxon>
        <taxon>Bacteroidota</taxon>
        <taxon>Bacteroidia</taxon>
        <taxon>Bacteroidales</taxon>
        <taxon>Odoribacteraceae</taxon>
        <taxon>Butyricimonas</taxon>
    </lineage>
</organism>
<evidence type="ECO:0000256" key="1">
    <source>
        <dbReference type="ARBA" id="ARBA00022723"/>
    </source>
</evidence>
<name>A0ABX7H182_9BACT</name>
<sequence>MKSLLEKFPDIAAQWDYEKNGEITPETISYGSNLKVWWKCPTCGYSYQKKISNRTAPSKRTVESSKCPICLGRIIIPGYNSLKAKYPEMIENEWDYSKNTLDPDEISPHHREKVWWICPSGHSYNSLPGNKVHNNGGNCPYCSSQKLCKETSLGFVNPDLAKEWHPSKNGRLTPFDVFANSNSYAWWLCPICGYEWKAKCSNRNIGKRGCPQCAVGRSSSIPEQLIFRIIKKIFADAINRYHIDNNEIDVFIPSLNIGIEYDGQYYHNQNKLANDIEKSVRLTSKGITLYRFRENDCPMFEVENCIIVPVKYSSRYEDLERKIKELLYKLSPKTYEQISAFSFENEINEVIAILDSVPYEQSFAALEDQRVKEGFAPIAIWDYDSNAPITPKMVMPYSDKIVSWICPNNPEHKWRNTVKSVSLGYGCKRCSERYQYTTKEWIATAAKIHNNKYDYHLVNYVNSHTKVNIICPKHGMFSQMPSEHLSGKGCPFCVHQKFHPMESLAVLYPDIAAEWDYELNAESGFSPLNIGIDTKRKFYWHCNNGYSHSYLSTIAYRVRNKSGCAICHGKQISIETSLAVTNPELAAEWCAENDKTPYEVTPKSDYEALWKCTNPNHPPYRQKVEVRSRGVGCVYCSRRGKKHPKDYEDELHIRFPHIKILKPFSKSSERIECQCEICGFVWKPYPYPLLKSNGCPNCRKYINGKE</sequence>
<dbReference type="GeneID" id="93098881"/>
<feature type="domain" description="Treble clef zinc finger" evidence="2">
    <location>
        <begin position="511"/>
        <end position="570"/>
    </location>
</feature>
<protein>
    <submittedName>
        <fullName evidence="3">Zinc-ribbon domain-containing protein</fullName>
    </submittedName>
</protein>
<feature type="domain" description="Treble clef zinc finger" evidence="2">
    <location>
        <begin position="585"/>
        <end position="639"/>
    </location>
</feature>
<accession>A0ABX7H182</accession>